<feature type="transmembrane region" description="Helical" evidence="2">
    <location>
        <begin position="81"/>
        <end position="99"/>
    </location>
</feature>
<evidence type="ECO:0000256" key="2">
    <source>
        <dbReference type="SAM" id="Phobius"/>
    </source>
</evidence>
<evidence type="ECO:0000313" key="4">
    <source>
        <dbReference type="EMBL" id="MFC7127027.1"/>
    </source>
</evidence>
<evidence type="ECO:0000256" key="1">
    <source>
        <dbReference type="ARBA" id="ARBA00004651"/>
    </source>
</evidence>
<evidence type="ECO:0000259" key="3">
    <source>
        <dbReference type="PROSITE" id="PS51201"/>
    </source>
</evidence>
<dbReference type="PANTHER" id="PTHR43833:SF9">
    <property type="entry name" value="POTASSIUM CHANNEL PROTEIN YUGO-RELATED"/>
    <property type="match status" value="1"/>
</dbReference>
<dbReference type="PANTHER" id="PTHR43833">
    <property type="entry name" value="POTASSIUM CHANNEL PROTEIN 2-RELATED-RELATED"/>
    <property type="match status" value="1"/>
</dbReference>
<dbReference type="RefSeq" id="WP_267637121.1">
    <property type="nucleotide sequence ID" value="NZ_JAODIY010000009.1"/>
</dbReference>
<gene>
    <name evidence="4" type="ORF">ACFQJ7_13510</name>
</gene>
<sequence>MDWRKNRQRGYLSGRIAAALAVLTAVLSLWTGLANITTSVAIGPYAQYVPEIVQETAGFTGTITGFFLLLFAWQLRRGLRIGWYGTVVLLPVTAFQGVFQANVYSLPLVVLSALTLPIVAINYARFDAEMTFSNAQIASVLALSGTVAYGTLGSFALREEFVEIESLTDALYYTIVTASTVGYGDITPQSEQATLFSLSLVILGTVSFAVALGSVLGPALESRFARALGTMTDTDYDLLENHIVVLGYGELTEPLLERLQDVRFVVVTADNEMARRLQEDGVNVYVGNQSDDQPLRDVGIERAKAIIVATNNDAEDALAILTARELNPDARIVAGATSRGNVEKLRRAGADTVLSPADIGGRLLVQSAVSGDDVEQLADELVDD</sequence>
<dbReference type="Pfam" id="PF07885">
    <property type="entry name" value="Ion_trans_2"/>
    <property type="match status" value="1"/>
</dbReference>
<feature type="domain" description="RCK N-terminal" evidence="3">
    <location>
        <begin position="240"/>
        <end position="354"/>
    </location>
</feature>
<dbReference type="InterPro" id="IPR003148">
    <property type="entry name" value="RCK_N"/>
</dbReference>
<organism evidence="4 5">
    <name type="scientific">Halovenus rubra</name>
    <dbReference type="NCBI Taxonomy" id="869890"/>
    <lineage>
        <taxon>Archaea</taxon>
        <taxon>Methanobacteriati</taxon>
        <taxon>Methanobacteriota</taxon>
        <taxon>Stenosarchaea group</taxon>
        <taxon>Halobacteria</taxon>
        <taxon>Halobacteriales</taxon>
        <taxon>Haloarculaceae</taxon>
        <taxon>Halovenus</taxon>
    </lineage>
</organism>
<dbReference type="SUPFAM" id="SSF51735">
    <property type="entry name" value="NAD(P)-binding Rossmann-fold domains"/>
    <property type="match status" value="1"/>
</dbReference>
<dbReference type="GO" id="GO:0005886">
    <property type="term" value="C:plasma membrane"/>
    <property type="evidence" value="ECO:0007669"/>
    <property type="project" value="UniProtKB-SubCell"/>
</dbReference>
<keyword evidence="2" id="KW-0472">Membrane</keyword>
<dbReference type="Proteomes" id="UP001596414">
    <property type="component" value="Unassembled WGS sequence"/>
</dbReference>
<keyword evidence="2" id="KW-0812">Transmembrane</keyword>
<name>A0ABD5X7P4_9EURY</name>
<feature type="transmembrane region" description="Helical" evidence="2">
    <location>
        <begin position="56"/>
        <end position="74"/>
    </location>
</feature>
<keyword evidence="2" id="KW-1133">Transmembrane helix</keyword>
<dbReference type="InterPro" id="IPR036291">
    <property type="entry name" value="NAD(P)-bd_dom_sf"/>
</dbReference>
<dbReference type="InterPro" id="IPR050721">
    <property type="entry name" value="Trk_Ktr_HKT_K-transport"/>
</dbReference>
<dbReference type="Pfam" id="PF02254">
    <property type="entry name" value="TrkA_N"/>
    <property type="match status" value="1"/>
</dbReference>
<evidence type="ECO:0000313" key="5">
    <source>
        <dbReference type="Proteomes" id="UP001596414"/>
    </source>
</evidence>
<dbReference type="PROSITE" id="PS51201">
    <property type="entry name" value="RCK_N"/>
    <property type="match status" value="1"/>
</dbReference>
<comment type="caution">
    <text evidence="4">The sequence shown here is derived from an EMBL/GenBank/DDBJ whole genome shotgun (WGS) entry which is preliminary data.</text>
</comment>
<comment type="subcellular location">
    <subcellularLocation>
        <location evidence="1">Cell membrane</location>
        <topology evidence="1">Multi-pass membrane protein</topology>
    </subcellularLocation>
</comment>
<dbReference type="Gene3D" id="3.40.50.720">
    <property type="entry name" value="NAD(P)-binding Rossmann-like Domain"/>
    <property type="match status" value="1"/>
</dbReference>
<dbReference type="SUPFAM" id="SSF81324">
    <property type="entry name" value="Voltage-gated potassium channels"/>
    <property type="match status" value="1"/>
</dbReference>
<dbReference type="EMBL" id="JBHSZQ010000047">
    <property type="protein sequence ID" value="MFC7127027.1"/>
    <property type="molecule type" value="Genomic_DNA"/>
</dbReference>
<reference evidence="4 5" key="1">
    <citation type="journal article" date="2014" name="Int. J. Syst. Evol. Microbiol.">
        <title>Complete genome sequence of Corynebacterium casei LMG S-19264T (=DSM 44701T), isolated from a smear-ripened cheese.</title>
        <authorList>
            <consortium name="US DOE Joint Genome Institute (JGI-PGF)"/>
            <person name="Walter F."/>
            <person name="Albersmeier A."/>
            <person name="Kalinowski J."/>
            <person name="Ruckert C."/>
        </authorList>
    </citation>
    <scope>NUCLEOTIDE SEQUENCE [LARGE SCALE GENOMIC DNA]</scope>
    <source>
        <strain evidence="4 5">CGMCC 4.7215</strain>
    </source>
</reference>
<dbReference type="AlphaFoldDB" id="A0ABD5X7P4"/>
<protein>
    <submittedName>
        <fullName evidence="4">NAD-binding protein</fullName>
    </submittedName>
</protein>
<feature type="transmembrane region" description="Helical" evidence="2">
    <location>
        <begin position="195"/>
        <end position="216"/>
    </location>
</feature>
<dbReference type="Gene3D" id="1.10.287.70">
    <property type="match status" value="1"/>
</dbReference>
<feature type="transmembrane region" description="Helical" evidence="2">
    <location>
        <begin position="105"/>
        <end position="125"/>
    </location>
</feature>
<accession>A0ABD5X7P4</accession>
<proteinExistence type="predicted"/>
<feature type="transmembrane region" description="Helical" evidence="2">
    <location>
        <begin position="12"/>
        <end position="36"/>
    </location>
</feature>
<dbReference type="InterPro" id="IPR013099">
    <property type="entry name" value="K_chnl_dom"/>
</dbReference>